<proteinExistence type="predicted"/>
<evidence type="ECO:0000256" key="2">
    <source>
        <dbReference type="ARBA" id="ARBA00023242"/>
    </source>
</evidence>
<dbReference type="InterPro" id="IPR000953">
    <property type="entry name" value="Chromo/chromo_shadow_dom"/>
</dbReference>
<dbReference type="InterPro" id="IPR044251">
    <property type="entry name" value="LHP1-like"/>
</dbReference>
<evidence type="ECO:0000259" key="4">
    <source>
        <dbReference type="PROSITE" id="PS50013"/>
    </source>
</evidence>
<dbReference type="PROSITE" id="PS00598">
    <property type="entry name" value="CHROMO_1"/>
    <property type="match status" value="1"/>
</dbReference>
<gene>
    <name evidence="5" type="primary">LHP1</name>
    <name evidence="5" type="ORF">KSP40_PGU005023</name>
</gene>
<dbReference type="SMART" id="SM00298">
    <property type="entry name" value="CHROMO"/>
    <property type="match status" value="1"/>
</dbReference>
<dbReference type="EMBL" id="JBBWWR010000008">
    <property type="protein sequence ID" value="KAK8962360.1"/>
    <property type="molecule type" value="Genomic_DNA"/>
</dbReference>
<sequence>MRGGRKKSETTPLSHEAPATSAEPAMSAGPAVFSEREGATADDREDPEDEKEEEEIADGRDEEEDRDEHEAEAGAGEPPKLEEGFYEIEDIRRKRVRKGEVQYLIKWRGWPETDNTWEPFENLKSCADFIEVFEKKSSRSRGRKRRRKNNGLTNTFIKRKPRSLRTEETLLPIEMDHQEGEDNQYGEEKQAVEDADANGAHEIDEQKRDCGKETGRISIQLNSTVEEEGSMEDGSSKVEFAHPVGSKKRKSGSVRRFQKDLLQDGHDEGGHNAVIAVEKLENEGVDSNENEEEIGNKAHRPVDSMNPPTITKILKPVSCQAIVTDNVQKVSIIFKALMSDGNEVLVDNKDLKHKNPLLLISYYEQHLRCDPQS</sequence>
<feature type="compositionally biased region" description="Acidic residues" evidence="3">
    <location>
        <begin position="43"/>
        <end position="67"/>
    </location>
</feature>
<dbReference type="PANTHER" id="PTHR47240">
    <property type="entry name" value="CHROMO DOMAIN-CONTAINING PROTEIN LHP1"/>
    <property type="match status" value="1"/>
</dbReference>
<organism evidence="5 6">
    <name type="scientific">Platanthera guangdongensis</name>
    <dbReference type="NCBI Taxonomy" id="2320717"/>
    <lineage>
        <taxon>Eukaryota</taxon>
        <taxon>Viridiplantae</taxon>
        <taxon>Streptophyta</taxon>
        <taxon>Embryophyta</taxon>
        <taxon>Tracheophyta</taxon>
        <taxon>Spermatophyta</taxon>
        <taxon>Magnoliopsida</taxon>
        <taxon>Liliopsida</taxon>
        <taxon>Asparagales</taxon>
        <taxon>Orchidaceae</taxon>
        <taxon>Orchidoideae</taxon>
        <taxon>Orchideae</taxon>
        <taxon>Orchidinae</taxon>
        <taxon>Platanthera</taxon>
    </lineage>
</organism>
<dbReference type="CDD" id="cd00024">
    <property type="entry name" value="CD_CSD"/>
    <property type="match status" value="1"/>
</dbReference>
<dbReference type="Proteomes" id="UP001412067">
    <property type="component" value="Unassembled WGS sequence"/>
</dbReference>
<dbReference type="InterPro" id="IPR023779">
    <property type="entry name" value="Chromodomain_CS"/>
</dbReference>
<feature type="region of interest" description="Disordered" evidence="3">
    <location>
        <begin position="1"/>
        <end position="84"/>
    </location>
</feature>
<feature type="compositionally biased region" description="Basic and acidic residues" evidence="3">
    <location>
        <begin position="199"/>
        <end position="212"/>
    </location>
</feature>
<reference evidence="5 6" key="1">
    <citation type="journal article" date="2022" name="Nat. Plants">
        <title>Genomes of leafy and leafless Platanthera orchids illuminate the evolution of mycoheterotrophy.</title>
        <authorList>
            <person name="Li M.H."/>
            <person name="Liu K.W."/>
            <person name="Li Z."/>
            <person name="Lu H.C."/>
            <person name="Ye Q.L."/>
            <person name="Zhang D."/>
            <person name="Wang J.Y."/>
            <person name="Li Y.F."/>
            <person name="Zhong Z.M."/>
            <person name="Liu X."/>
            <person name="Yu X."/>
            <person name="Liu D.K."/>
            <person name="Tu X.D."/>
            <person name="Liu B."/>
            <person name="Hao Y."/>
            <person name="Liao X.Y."/>
            <person name="Jiang Y.T."/>
            <person name="Sun W.H."/>
            <person name="Chen J."/>
            <person name="Chen Y.Q."/>
            <person name="Ai Y."/>
            <person name="Zhai J.W."/>
            <person name="Wu S.S."/>
            <person name="Zhou Z."/>
            <person name="Hsiao Y.Y."/>
            <person name="Wu W.L."/>
            <person name="Chen Y.Y."/>
            <person name="Lin Y.F."/>
            <person name="Hsu J.L."/>
            <person name="Li C.Y."/>
            <person name="Wang Z.W."/>
            <person name="Zhao X."/>
            <person name="Zhong W.Y."/>
            <person name="Ma X.K."/>
            <person name="Ma L."/>
            <person name="Huang J."/>
            <person name="Chen G.Z."/>
            <person name="Huang M.Z."/>
            <person name="Huang L."/>
            <person name="Peng D.H."/>
            <person name="Luo Y.B."/>
            <person name="Zou S.Q."/>
            <person name="Chen S.P."/>
            <person name="Lan S."/>
            <person name="Tsai W.C."/>
            <person name="Van de Peer Y."/>
            <person name="Liu Z.J."/>
        </authorList>
    </citation>
    <scope>NUCLEOTIDE SEQUENCE [LARGE SCALE GENOMIC DNA]</scope>
    <source>
        <strain evidence="5">Lor288</strain>
    </source>
</reference>
<evidence type="ECO:0000256" key="3">
    <source>
        <dbReference type="SAM" id="MobiDB-lite"/>
    </source>
</evidence>
<feature type="compositionally biased region" description="Basic and acidic residues" evidence="3">
    <location>
        <begin position="177"/>
        <end position="192"/>
    </location>
</feature>
<feature type="region of interest" description="Disordered" evidence="3">
    <location>
        <begin position="225"/>
        <end position="252"/>
    </location>
</feature>
<comment type="subcellular location">
    <subcellularLocation>
        <location evidence="1">Nucleus</location>
    </subcellularLocation>
</comment>
<accession>A0ABR2MFQ7</accession>
<feature type="region of interest" description="Disordered" evidence="3">
    <location>
        <begin position="177"/>
        <end position="212"/>
    </location>
</feature>
<comment type="caution">
    <text evidence="5">The sequence shown here is derived from an EMBL/GenBank/DDBJ whole genome shotgun (WGS) entry which is preliminary data.</text>
</comment>
<evidence type="ECO:0000313" key="5">
    <source>
        <dbReference type="EMBL" id="KAK8962360.1"/>
    </source>
</evidence>
<dbReference type="PANTHER" id="PTHR47240:SF2">
    <property type="entry name" value="CHROMO DOMAIN-CONTAINING PROTEIN LHP1"/>
    <property type="match status" value="1"/>
</dbReference>
<dbReference type="Pfam" id="PF00385">
    <property type="entry name" value="Chromo"/>
    <property type="match status" value="1"/>
</dbReference>
<dbReference type="InterPro" id="IPR023780">
    <property type="entry name" value="Chromo_domain"/>
</dbReference>
<dbReference type="InterPro" id="IPR017984">
    <property type="entry name" value="Chromo_dom_subgr"/>
</dbReference>
<evidence type="ECO:0000313" key="6">
    <source>
        <dbReference type="Proteomes" id="UP001412067"/>
    </source>
</evidence>
<dbReference type="Gene3D" id="2.40.50.40">
    <property type="match status" value="1"/>
</dbReference>
<dbReference type="PROSITE" id="PS50013">
    <property type="entry name" value="CHROMO_2"/>
    <property type="match status" value="1"/>
</dbReference>
<feature type="domain" description="Chromo" evidence="4">
    <location>
        <begin position="86"/>
        <end position="145"/>
    </location>
</feature>
<dbReference type="SMART" id="SM00300">
    <property type="entry name" value="ChSh"/>
    <property type="match status" value="1"/>
</dbReference>
<dbReference type="SUPFAM" id="SSF54160">
    <property type="entry name" value="Chromo domain-like"/>
    <property type="match status" value="1"/>
</dbReference>
<dbReference type="InterPro" id="IPR016197">
    <property type="entry name" value="Chromo-like_dom_sf"/>
</dbReference>
<keyword evidence="2" id="KW-0539">Nucleus</keyword>
<name>A0ABR2MFQ7_9ASPA</name>
<dbReference type="PRINTS" id="PR00504">
    <property type="entry name" value="CHROMODOMAIN"/>
</dbReference>
<keyword evidence="6" id="KW-1185">Reference proteome</keyword>
<dbReference type="InterPro" id="IPR008251">
    <property type="entry name" value="Chromo_shadow_dom"/>
</dbReference>
<protein>
    <submittedName>
        <fullName evidence="5">Chromo domain-containing protein LHP1</fullName>
    </submittedName>
</protein>
<evidence type="ECO:0000256" key="1">
    <source>
        <dbReference type="ARBA" id="ARBA00004123"/>
    </source>
</evidence>